<dbReference type="Proteomes" id="UP001589795">
    <property type="component" value="Unassembled WGS sequence"/>
</dbReference>
<keyword evidence="2" id="KW-1185">Reference proteome</keyword>
<sequence>MTEEDRLQLNVFLSHNPDAGDLIPGTGGARKLRIPLKGKGKSGGARVVTYYCGDDVPVFLLDVYAKGDKINLSQKERNELKQVLSDIADAYRASCREKTKSIGRAS</sequence>
<reference evidence="1 2" key="1">
    <citation type="submission" date="2024-09" db="EMBL/GenBank/DDBJ databases">
        <authorList>
            <person name="Sun Q."/>
            <person name="Mori K."/>
        </authorList>
    </citation>
    <scope>NUCLEOTIDE SEQUENCE [LARGE SCALE GENOMIC DNA]</scope>
    <source>
        <strain evidence="1 2">CCM 7904</strain>
    </source>
</reference>
<proteinExistence type="predicted"/>
<dbReference type="RefSeq" id="WP_265507965.1">
    <property type="nucleotide sequence ID" value="NZ_JAOTBE010000049.1"/>
</dbReference>
<comment type="caution">
    <text evidence="1">The sequence shown here is derived from an EMBL/GenBank/DDBJ whole genome shotgun (WGS) entry which is preliminary data.</text>
</comment>
<gene>
    <name evidence="1" type="ORF">ACFFIZ_11060</name>
</gene>
<evidence type="ECO:0000313" key="1">
    <source>
        <dbReference type="EMBL" id="MFC0200833.1"/>
    </source>
</evidence>
<dbReference type="PIRSF" id="PIRSF039032">
    <property type="entry name" value="HigB-2"/>
    <property type="match status" value="1"/>
</dbReference>
<dbReference type="InterPro" id="IPR009387">
    <property type="entry name" value="HigB-2"/>
</dbReference>
<dbReference type="Pfam" id="PF06296">
    <property type="entry name" value="RelE"/>
    <property type="match status" value="1"/>
</dbReference>
<dbReference type="EMBL" id="JBHLWQ010000103">
    <property type="protein sequence ID" value="MFC0200833.1"/>
    <property type="molecule type" value="Genomic_DNA"/>
</dbReference>
<organism evidence="1 2">
    <name type="scientific">Paracoccus rhizosphaerae</name>
    <dbReference type="NCBI Taxonomy" id="1133347"/>
    <lineage>
        <taxon>Bacteria</taxon>
        <taxon>Pseudomonadati</taxon>
        <taxon>Pseudomonadota</taxon>
        <taxon>Alphaproteobacteria</taxon>
        <taxon>Rhodobacterales</taxon>
        <taxon>Paracoccaceae</taxon>
        <taxon>Paracoccus</taxon>
    </lineage>
</organism>
<name>A0ABV6CJA3_9RHOB</name>
<accession>A0ABV6CJA3</accession>
<protein>
    <submittedName>
        <fullName evidence="1">Type II toxin-antitoxin system RelE/ParE family toxin</fullName>
    </submittedName>
</protein>
<evidence type="ECO:0000313" key="2">
    <source>
        <dbReference type="Proteomes" id="UP001589795"/>
    </source>
</evidence>